<keyword evidence="3" id="KW-0732">Signal</keyword>
<evidence type="ECO:0000256" key="2">
    <source>
        <dbReference type="ARBA" id="ARBA00022670"/>
    </source>
</evidence>
<evidence type="ECO:0000256" key="7">
    <source>
        <dbReference type="SAM" id="MobiDB-lite"/>
    </source>
</evidence>
<sequence>MSFSPRFGRATGMHRDTAMLETDASDDKTKTTASLSQETLKTDRPSGLPHFGNDGITSPSRPRVSSTGSGSSSVAGILARASVDIVTARTHHRPCRAEFDTFSCPETQPHPVDFTLDDPDVDSIEVTEFADDVDSPDEKDGAERSAAEIEDIPMVEAMRRESVIERDERQRITPCTSPPYHWICRLEIETQRGGRYVGTGWFCNILSGKSAILTCAHNLYVHDQGGWAEQIRVYPGRDGSTTPFGYFTVTKSYLRVPYNWENASRGRPSDDYGVIFLPPRIQSKMPGGYGFPFRVMSDSALRDRIITVCGYPGTSRKIPRSTMWIAGGKIKSSDYKTFHYENDTEGGQSGSPVWTWDTWNWMAIGIHGYGSDNRNSARRITVDMVKTVRAWGDETIL</sequence>
<evidence type="ECO:0000256" key="3">
    <source>
        <dbReference type="ARBA" id="ARBA00022729"/>
    </source>
</evidence>
<dbReference type="PANTHER" id="PTHR15462">
    <property type="entry name" value="SERINE PROTEASE"/>
    <property type="match status" value="1"/>
</dbReference>
<dbReference type="InterPro" id="IPR050966">
    <property type="entry name" value="Glutamyl_endopeptidase"/>
</dbReference>
<dbReference type="SUPFAM" id="SSF50494">
    <property type="entry name" value="Trypsin-like serine proteases"/>
    <property type="match status" value="1"/>
</dbReference>
<organism evidence="8 9">
    <name type="scientific">Owenia fusiformis</name>
    <name type="common">Polychaete worm</name>
    <dbReference type="NCBI Taxonomy" id="6347"/>
    <lineage>
        <taxon>Eukaryota</taxon>
        <taxon>Metazoa</taxon>
        <taxon>Spiralia</taxon>
        <taxon>Lophotrochozoa</taxon>
        <taxon>Annelida</taxon>
        <taxon>Polychaeta</taxon>
        <taxon>Sedentaria</taxon>
        <taxon>Canalipalpata</taxon>
        <taxon>Sabellida</taxon>
        <taxon>Oweniida</taxon>
        <taxon>Oweniidae</taxon>
        <taxon>Owenia</taxon>
    </lineage>
</organism>
<comment type="caution">
    <text evidence="8">The sequence shown here is derived from an EMBL/GenBank/DDBJ whole genome shotgun (WGS) entry which is preliminary data.</text>
</comment>
<name>A0A8J1TUJ4_OWEFU</name>
<evidence type="ECO:0000256" key="1">
    <source>
        <dbReference type="ARBA" id="ARBA00008764"/>
    </source>
</evidence>
<dbReference type="EMBL" id="CAIIXF020000003">
    <property type="protein sequence ID" value="CAH1779512.1"/>
    <property type="molecule type" value="Genomic_DNA"/>
</dbReference>
<accession>A0A8J1TUJ4</accession>
<dbReference type="EC" id="3.4.21.-" evidence="6"/>
<dbReference type="AlphaFoldDB" id="A0A8J1TUJ4"/>
<keyword evidence="5 6" id="KW-0720">Serine protease</keyword>
<reference evidence="8" key="1">
    <citation type="submission" date="2022-03" db="EMBL/GenBank/DDBJ databases">
        <authorList>
            <person name="Martin C."/>
        </authorList>
    </citation>
    <scope>NUCLEOTIDE SEQUENCE</scope>
</reference>
<keyword evidence="9" id="KW-1185">Reference proteome</keyword>
<feature type="compositionally biased region" description="Low complexity" evidence="7">
    <location>
        <begin position="57"/>
        <end position="72"/>
    </location>
</feature>
<dbReference type="Gene3D" id="2.40.10.10">
    <property type="entry name" value="Trypsin-like serine proteases"/>
    <property type="match status" value="2"/>
</dbReference>
<dbReference type="PANTHER" id="PTHR15462:SF8">
    <property type="entry name" value="SERINE PROTEASE"/>
    <property type="match status" value="1"/>
</dbReference>
<dbReference type="InterPro" id="IPR043504">
    <property type="entry name" value="Peptidase_S1_PA_chymotrypsin"/>
</dbReference>
<evidence type="ECO:0000256" key="6">
    <source>
        <dbReference type="RuleBase" id="RU004296"/>
    </source>
</evidence>
<dbReference type="InterPro" id="IPR009003">
    <property type="entry name" value="Peptidase_S1_PA"/>
</dbReference>
<dbReference type="InterPro" id="IPR008256">
    <property type="entry name" value="Peptidase_S1B"/>
</dbReference>
<dbReference type="Proteomes" id="UP000749559">
    <property type="component" value="Unassembled WGS sequence"/>
</dbReference>
<protein>
    <recommendedName>
        <fullName evidence="6">Serine protease</fullName>
        <ecNumber evidence="6">3.4.21.-</ecNumber>
    </recommendedName>
</protein>
<dbReference type="GO" id="GO:0006508">
    <property type="term" value="P:proteolysis"/>
    <property type="evidence" value="ECO:0007669"/>
    <property type="project" value="UniProtKB-KW"/>
</dbReference>
<keyword evidence="2 6" id="KW-0645">Protease</keyword>
<dbReference type="PRINTS" id="PR00839">
    <property type="entry name" value="V8PROTEASE"/>
</dbReference>
<feature type="region of interest" description="Disordered" evidence="7">
    <location>
        <begin position="1"/>
        <end position="72"/>
    </location>
</feature>
<evidence type="ECO:0000313" key="9">
    <source>
        <dbReference type="Proteomes" id="UP000749559"/>
    </source>
</evidence>
<keyword evidence="4 6" id="KW-0378">Hydrolase</keyword>
<evidence type="ECO:0000256" key="5">
    <source>
        <dbReference type="ARBA" id="ARBA00022825"/>
    </source>
</evidence>
<comment type="similarity">
    <text evidence="1 6">Belongs to the peptidase S1B family.</text>
</comment>
<gene>
    <name evidence="8" type="ORF">OFUS_LOCUS6316</name>
</gene>
<evidence type="ECO:0000256" key="4">
    <source>
        <dbReference type="ARBA" id="ARBA00022801"/>
    </source>
</evidence>
<evidence type="ECO:0000313" key="8">
    <source>
        <dbReference type="EMBL" id="CAH1779512.1"/>
    </source>
</evidence>
<dbReference type="GO" id="GO:0008236">
    <property type="term" value="F:serine-type peptidase activity"/>
    <property type="evidence" value="ECO:0007669"/>
    <property type="project" value="UniProtKB-KW"/>
</dbReference>
<proteinExistence type="inferred from homology"/>
<dbReference type="OrthoDB" id="5971206at2759"/>